<reference evidence="1" key="1">
    <citation type="journal article" date="2018" name="MSphere">
        <title>Ultrasensitive Capture of Human Herpes Simplex Virus Genomes Directly from Clinical Samples Reveals Extraordinarily Limited Evolution in Cell Culture.</title>
        <authorList>
            <person name="Greninger A.L."/>
            <person name="Roychoudhury P."/>
            <person name="Xie H."/>
            <person name="Casto A."/>
            <person name="Cent A."/>
            <person name="Pepper G."/>
            <person name="Koelle D.M."/>
            <person name="Huang M.L."/>
            <person name="Wald A."/>
            <person name="Johnston C."/>
            <person name="Jerome K.R."/>
        </authorList>
    </citation>
    <scope>NUCLEOTIDE SEQUENCE</scope>
    <source>
        <strain evidence="1">2009-25575</strain>
    </source>
</reference>
<accession>A0A2Z4H1H8</accession>
<proteinExistence type="predicted"/>
<dbReference type="EMBL" id="MG999845">
    <property type="protein sequence ID" value="AWW08505.1"/>
    <property type="molecule type" value="Genomic_DNA"/>
</dbReference>
<sequence length="44" mass="4782">MAPVPLIRLRVAVIAPQKPSCVCLSWSSPQPTHHNTENNTRGCA</sequence>
<protein>
    <submittedName>
        <fullName evidence="1">Uncharacterized protein</fullName>
    </submittedName>
</protein>
<name>A0A2Z4H1H8_HHV1</name>
<organismHost>
    <name type="scientific">Homo sapiens</name>
    <name type="common">Human</name>
    <dbReference type="NCBI Taxonomy" id="9606"/>
</organismHost>
<evidence type="ECO:0000313" key="1">
    <source>
        <dbReference type="EMBL" id="AWW08505.1"/>
    </source>
</evidence>
<organism evidence="1">
    <name type="scientific">Human herpesvirus 1</name>
    <name type="common">HHV-1</name>
    <name type="synonym">Human herpes simplex virus 1</name>
    <dbReference type="NCBI Taxonomy" id="10298"/>
    <lineage>
        <taxon>Viruses</taxon>
        <taxon>Duplodnaviria</taxon>
        <taxon>Heunggongvirae</taxon>
        <taxon>Peploviricota</taxon>
        <taxon>Herviviricetes</taxon>
        <taxon>Herpesvirales</taxon>
        <taxon>Orthoherpesviridae</taxon>
        <taxon>Alphaherpesvirinae</taxon>
        <taxon>Simplexvirus</taxon>
        <taxon>Simplexvirus humanalpha1</taxon>
    </lineage>
</organism>